<feature type="domain" description="Cysteinyl-tRNA synthetase class Ia DALR" evidence="13">
    <location>
        <begin position="338"/>
        <end position="402"/>
    </location>
</feature>
<feature type="binding site" evidence="12">
    <location>
        <position position="224"/>
    </location>
    <ligand>
        <name>Zn(2+)</name>
        <dbReference type="ChEBI" id="CHEBI:29105"/>
    </ligand>
</feature>
<evidence type="ECO:0000256" key="4">
    <source>
        <dbReference type="ARBA" id="ARBA00022490"/>
    </source>
</evidence>
<dbReference type="SMART" id="SM00840">
    <property type="entry name" value="DALR_2"/>
    <property type="match status" value="1"/>
</dbReference>
<sequence>MRLSDSVTKNKIELDKKEVSIYLCGPTVYDYAHLGHARSALCVDLLVRVLKNSGFKVLFARNYTDIDDKILQKMQDSKLSLTELTTYYINAYENDMKALNVLEPSFKPKATQYIKEMIAFIENLSAKSFTYKLDDGIYLDTSKENIYFHLIKRDLSEAQSRLEKQSLKRNDSDFVLWKFDDEFYEASFGKGRPGWHTECVAMIESIFKDGVDIHCGGIDLLFPHHENENAQCRCLKDKNLAKIWFHNGFVNIDGEKMSKSLNNSFFVKDCLKDVPAEALRFYLLSSHYRAHFNYSVSDLKASKKRLDKFYRLKKRLNLAEFNDLQEDLKELKTKLAKDILVALSDDLNISKALSLLDEFINEANLRLDKEAKNKEFKELCKESLRESALIFGFGFLEPFSYFQFGLDDEQKAYIKEQISLRAKAKEEKNYALADEIRLKLLEQNIALMDTANGVMWEKIDE</sequence>
<evidence type="ECO:0000256" key="5">
    <source>
        <dbReference type="ARBA" id="ARBA00022598"/>
    </source>
</evidence>
<dbReference type="EMBL" id="CP022347">
    <property type="protein sequence ID" value="ASQ30310.1"/>
    <property type="molecule type" value="Genomic_DNA"/>
</dbReference>
<evidence type="ECO:0000256" key="6">
    <source>
        <dbReference type="ARBA" id="ARBA00022723"/>
    </source>
</evidence>
<dbReference type="PANTHER" id="PTHR10890:SF3">
    <property type="entry name" value="CYSTEINE--TRNA LIGASE, CYTOPLASMIC"/>
    <property type="match status" value="1"/>
</dbReference>
<evidence type="ECO:0000256" key="10">
    <source>
        <dbReference type="ARBA" id="ARBA00022917"/>
    </source>
</evidence>
<comment type="subcellular location">
    <subcellularLocation>
        <location evidence="1 12">Cytoplasm</location>
    </subcellularLocation>
</comment>
<evidence type="ECO:0000256" key="11">
    <source>
        <dbReference type="ARBA" id="ARBA00023146"/>
    </source>
</evidence>
<feature type="binding site" evidence="12">
    <location>
        <position position="259"/>
    </location>
    <ligand>
        <name>ATP</name>
        <dbReference type="ChEBI" id="CHEBI:30616"/>
    </ligand>
</feature>
<dbReference type="HAMAP" id="MF_00041">
    <property type="entry name" value="Cys_tRNA_synth"/>
    <property type="match status" value="1"/>
</dbReference>
<dbReference type="OrthoDB" id="9815130at2"/>
<dbReference type="InterPro" id="IPR015273">
    <property type="entry name" value="Cys-tRNA-synt_Ia_DALR"/>
</dbReference>
<dbReference type="PRINTS" id="PR00983">
    <property type="entry name" value="TRNASYNTHCYS"/>
</dbReference>
<keyword evidence="8 12" id="KW-0862">Zinc</keyword>
<evidence type="ECO:0000259" key="13">
    <source>
        <dbReference type="SMART" id="SM00840"/>
    </source>
</evidence>
<dbReference type="Pfam" id="PF01406">
    <property type="entry name" value="tRNA-synt_1e"/>
    <property type="match status" value="1"/>
</dbReference>
<feature type="binding site" evidence="12">
    <location>
        <position position="199"/>
    </location>
    <ligand>
        <name>Zn(2+)</name>
        <dbReference type="ChEBI" id="CHEBI:29105"/>
    </ligand>
</feature>
<dbReference type="Gene3D" id="1.20.120.1910">
    <property type="entry name" value="Cysteine-tRNA ligase, C-terminal anti-codon recognition domain"/>
    <property type="match status" value="1"/>
</dbReference>
<evidence type="ECO:0000256" key="1">
    <source>
        <dbReference type="ARBA" id="ARBA00004496"/>
    </source>
</evidence>
<dbReference type="GO" id="GO:0005524">
    <property type="term" value="F:ATP binding"/>
    <property type="evidence" value="ECO:0007669"/>
    <property type="project" value="UniProtKB-UniRule"/>
</dbReference>
<evidence type="ECO:0000313" key="15">
    <source>
        <dbReference type="Proteomes" id="UP000201169"/>
    </source>
</evidence>
<dbReference type="GO" id="GO:0005829">
    <property type="term" value="C:cytosol"/>
    <property type="evidence" value="ECO:0007669"/>
    <property type="project" value="TreeGrafter"/>
</dbReference>
<evidence type="ECO:0000256" key="7">
    <source>
        <dbReference type="ARBA" id="ARBA00022741"/>
    </source>
</evidence>
<accession>A0A222MXB6</accession>
<dbReference type="InterPro" id="IPR009080">
    <property type="entry name" value="tRNAsynth_Ia_anticodon-bd"/>
</dbReference>
<dbReference type="InterPro" id="IPR015803">
    <property type="entry name" value="Cys-tRNA-ligase"/>
</dbReference>
<evidence type="ECO:0000256" key="12">
    <source>
        <dbReference type="HAMAP-Rule" id="MF_00041"/>
    </source>
</evidence>
<evidence type="ECO:0000256" key="3">
    <source>
        <dbReference type="ARBA" id="ARBA00011245"/>
    </source>
</evidence>
<dbReference type="GO" id="GO:0006423">
    <property type="term" value="P:cysteinyl-tRNA aminoacylation"/>
    <property type="evidence" value="ECO:0007669"/>
    <property type="project" value="UniProtKB-UniRule"/>
</dbReference>
<dbReference type="RefSeq" id="WP_094325077.1">
    <property type="nucleotide sequence ID" value="NZ_CP022347.1"/>
</dbReference>
<dbReference type="SUPFAM" id="SSF52374">
    <property type="entry name" value="Nucleotidylyl transferase"/>
    <property type="match status" value="1"/>
</dbReference>
<evidence type="ECO:0000313" key="14">
    <source>
        <dbReference type="EMBL" id="ASQ30310.1"/>
    </source>
</evidence>
<comment type="cofactor">
    <cofactor evidence="12">
        <name>Zn(2+)</name>
        <dbReference type="ChEBI" id="CHEBI:29105"/>
    </cofactor>
    <text evidence="12">Binds 1 zinc ion per subunit.</text>
</comment>
<name>A0A222MXB6_9BACT</name>
<feature type="short sequence motif" description="'HIGH' region" evidence="12">
    <location>
        <begin position="26"/>
        <end position="36"/>
    </location>
</feature>
<comment type="catalytic activity">
    <reaction evidence="12">
        <text>tRNA(Cys) + L-cysteine + ATP = L-cysteinyl-tRNA(Cys) + AMP + diphosphate</text>
        <dbReference type="Rhea" id="RHEA:17773"/>
        <dbReference type="Rhea" id="RHEA-COMP:9661"/>
        <dbReference type="Rhea" id="RHEA-COMP:9679"/>
        <dbReference type="ChEBI" id="CHEBI:30616"/>
        <dbReference type="ChEBI" id="CHEBI:33019"/>
        <dbReference type="ChEBI" id="CHEBI:35235"/>
        <dbReference type="ChEBI" id="CHEBI:78442"/>
        <dbReference type="ChEBI" id="CHEBI:78517"/>
        <dbReference type="ChEBI" id="CHEBI:456215"/>
        <dbReference type="EC" id="6.1.1.16"/>
    </reaction>
</comment>
<dbReference type="Proteomes" id="UP000201169">
    <property type="component" value="Chromosome"/>
</dbReference>
<keyword evidence="9 12" id="KW-0067">ATP-binding</keyword>
<dbReference type="AlphaFoldDB" id="A0A222MXB6"/>
<dbReference type="PANTHER" id="PTHR10890">
    <property type="entry name" value="CYSTEINYL-TRNA SYNTHETASE"/>
    <property type="match status" value="1"/>
</dbReference>
<dbReference type="NCBIfam" id="TIGR00435">
    <property type="entry name" value="cysS"/>
    <property type="match status" value="1"/>
</dbReference>
<feature type="binding site" evidence="12">
    <location>
        <position position="228"/>
    </location>
    <ligand>
        <name>Zn(2+)</name>
        <dbReference type="ChEBI" id="CHEBI:29105"/>
    </ligand>
</feature>
<dbReference type="EC" id="6.1.1.16" evidence="12"/>
<keyword evidence="6 12" id="KW-0479">Metal-binding</keyword>
<keyword evidence="15" id="KW-1185">Reference proteome</keyword>
<proteinExistence type="inferred from homology"/>
<dbReference type="InterPro" id="IPR014729">
    <property type="entry name" value="Rossmann-like_a/b/a_fold"/>
</dbReference>
<dbReference type="Pfam" id="PF09190">
    <property type="entry name" value="DALR_2"/>
    <property type="match status" value="1"/>
</dbReference>
<dbReference type="Gene3D" id="3.40.50.620">
    <property type="entry name" value="HUPs"/>
    <property type="match status" value="1"/>
</dbReference>
<evidence type="ECO:0000256" key="8">
    <source>
        <dbReference type="ARBA" id="ARBA00022833"/>
    </source>
</evidence>
<keyword evidence="11 12" id="KW-0030">Aminoacyl-tRNA synthetase</keyword>
<keyword evidence="4 12" id="KW-0963">Cytoplasm</keyword>
<gene>
    <name evidence="12 14" type="primary">cysS</name>
    <name evidence="14" type="ORF">CAV_0644</name>
</gene>
<protein>
    <recommendedName>
        <fullName evidence="12">Cysteine--tRNA ligase</fullName>
        <ecNumber evidence="12">6.1.1.16</ecNumber>
    </recommendedName>
    <alternativeName>
        <fullName evidence="12">Cysteinyl-tRNA synthetase</fullName>
        <shortName evidence="12">CysRS</shortName>
    </alternativeName>
</protein>
<feature type="binding site" evidence="12">
    <location>
        <position position="24"/>
    </location>
    <ligand>
        <name>Zn(2+)</name>
        <dbReference type="ChEBI" id="CHEBI:29105"/>
    </ligand>
</feature>
<dbReference type="GO" id="GO:0008270">
    <property type="term" value="F:zinc ion binding"/>
    <property type="evidence" value="ECO:0007669"/>
    <property type="project" value="UniProtKB-UniRule"/>
</dbReference>
<evidence type="ECO:0000256" key="2">
    <source>
        <dbReference type="ARBA" id="ARBA00005594"/>
    </source>
</evidence>
<dbReference type="KEGG" id="cavi:CAV_0644"/>
<dbReference type="InterPro" id="IPR024909">
    <property type="entry name" value="Cys-tRNA/MSH_ligase"/>
</dbReference>
<dbReference type="SUPFAM" id="SSF47323">
    <property type="entry name" value="Anticodon-binding domain of a subclass of class I aminoacyl-tRNA synthetases"/>
    <property type="match status" value="1"/>
</dbReference>
<dbReference type="CDD" id="cd00672">
    <property type="entry name" value="CysRS_core"/>
    <property type="match status" value="1"/>
</dbReference>
<comment type="similarity">
    <text evidence="2 12">Belongs to the class-I aminoacyl-tRNA synthetase family.</text>
</comment>
<dbReference type="GO" id="GO:0004817">
    <property type="term" value="F:cysteine-tRNA ligase activity"/>
    <property type="evidence" value="ECO:0007669"/>
    <property type="project" value="UniProtKB-UniRule"/>
</dbReference>
<evidence type="ECO:0000256" key="9">
    <source>
        <dbReference type="ARBA" id="ARBA00022840"/>
    </source>
</evidence>
<reference evidence="14 15" key="1">
    <citation type="submission" date="2017-07" db="EMBL/GenBank/DDBJ databases">
        <title>Analysis of two Campylobacter avium genomes and identification of a novel hippuricase gene.</title>
        <authorList>
            <person name="Miller W.G."/>
            <person name="Chapman M.H."/>
            <person name="Yee E."/>
            <person name="Revez J."/>
            <person name="Bono J.L."/>
            <person name="Rossi M."/>
        </authorList>
    </citation>
    <scope>NUCLEOTIDE SEQUENCE [LARGE SCALE GENOMIC DNA]</scope>
    <source>
        <strain evidence="14 15">LMG 24591</strain>
    </source>
</reference>
<organism evidence="14 15">
    <name type="scientific">Campylobacter avium LMG 24591</name>
    <dbReference type="NCBI Taxonomy" id="522484"/>
    <lineage>
        <taxon>Bacteria</taxon>
        <taxon>Pseudomonadati</taxon>
        <taxon>Campylobacterota</taxon>
        <taxon>Epsilonproteobacteria</taxon>
        <taxon>Campylobacterales</taxon>
        <taxon>Campylobacteraceae</taxon>
        <taxon>Campylobacter</taxon>
    </lineage>
</organism>
<keyword evidence="5 12" id="KW-0436">Ligase</keyword>
<comment type="subunit">
    <text evidence="3 12">Monomer.</text>
</comment>
<dbReference type="InterPro" id="IPR032678">
    <property type="entry name" value="tRNA-synt_1_cat_dom"/>
</dbReference>
<feature type="short sequence motif" description="'KMSKS' region" evidence="12">
    <location>
        <begin position="256"/>
        <end position="260"/>
    </location>
</feature>
<keyword evidence="7 12" id="KW-0547">Nucleotide-binding</keyword>
<keyword evidence="10 12" id="KW-0648">Protein biosynthesis</keyword>